<dbReference type="SUPFAM" id="SSF51338">
    <property type="entry name" value="Composite domain of metallo-dependent hydrolases"/>
    <property type="match status" value="1"/>
</dbReference>
<sequence>MLAIIGGAILPICEPPYTGGVIFVDKGKIIGIGREGDIPAGAKIIDGRGKYITPGLIDAHTHLGIYAEQQAWAGEDVNETSQPVTPGMQVIDAINPGDVGLADACAGGVTTVMVAPGSANPIGGQAAIIKTRRQLTVEDMLVRRYAGLKIAFGENPRRVYGKHKKMPVTRMATAALIRETLLKGREYMAKAENKERQIDLGMEAVARVLRREMPLRAHAHRADDIVTALRIAREFDVDIIIEHATEAHLIPEVLAERRARVVLGPHLITRSKHELNERSFAAPAVLAAHGVPFALMSDHPVVPCAFLTVYAGLAVRFGLGAEQALRAITLDAAEILGIADRVGSIAPGKDADLVVWRGHPLELTAMPEWVIVDGYVGKVSREQKIVSWEPWAPATR</sequence>
<accession>A1HMK7</accession>
<dbReference type="AlphaFoldDB" id="A1HMK7"/>
<dbReference type="Gene3D" id="3.20.20.140">
    <property type="entry name" value="Metal-dependent hydrolases"/>
    <property type="match status" value="1"/>
</dbReference>
<keyword evidence="3" id="KW-1185">Reference proteome</keyword>
<evidence type="ECO:0000313" key="2">
    <source>
        <dbReference type="EMBL" id="EAX48499.1"/>
    </source>
</evidence>
<dbReference type="PANTHER" id="PTHR43135">
    <property type="entry name" value="ALPHA-D-RIBOSE 1-METHYLPHOSPHONATE 5-TRIPHOSPHATE DIPHOSPHATASE"/>
    <property type="match status" value="1"/>
</dbReference>
<dbReference type="SUPFAM" id="SSF51556">
    <property type="entry name" value="Metallo-dependent hydrolases"/>
    <property type="match status" value="1"/>
</dbReference>
<dbReference type="InterPro" id="IPR006680">
    <property type="entry name" value="Amidohydro-rel"/>
</dbReference>
<feature type="domain" description="Amidohydrolase-related" evidence="1">
    <location>
        <begin position="51"/>
        <end position="363"/>
    </location>
</feature>
<evidence type="ECO:0000259" key="1">
    <source>
        <dbReference type="Pfam" id="PF01979"/>
    </source>
</evidence>
<dbReference type="Pfam" id="PF01979">
    <property type="entry name" value="Amidohydro_1"/>
    <property type="match status" value="1"/>
</dbReference>
<keyword evidence="2" id="KW-0378">Hydrolase</keyword>
<dbReference type="EMBL" id="AAWL01000002">
    <property type="protein sequence ID" value="EAX48499.1"/>
    <property type="molecule type" value="Genomic_DNA"/>
</dbReference>
<dbReference type="eggNOG" id="COG1228">
    <property type="taxonomic scope" value="Bacteria"/>
</dbReference>
<dbReference type="CDD" id="cd01309">
    <property type="entry name" value="Met_dep_hydrolase_C"/>
    <property type="match status" value="1"/>
</dbReference>
<dbReference type="PANTHER" id="PTHR43135:SF3">
    <property type="entry name" value="ALPHA-D-RIBOSE 1-METHYLPHOSPHONATE 5-TRIPHOSPHATE DIPHOSPHATASE"/>
    <property type="match status" value="1"/>
</dbReference>
<organism evidence="2 3">
    <name type="scientific">Thermosinus carboxydivorans Nor1</name>
    <dbReference type="NCBI Taxonomy" id="401526"/>
    <lineage>
        <taxon>Bacteria</taxon>
        <taxon>Bacillati</taxon>
        <taxon>Bacillota</taxon>
        <taxon>Negativicutes</taxon>
        <taxon>Selenomonadales</taxon>
        <taxon>Sporomusaceae</taxon>
        <taxon>Thermosinus</taxon>
    </lineage>
</organism>
<reference evidence="2 3" key="1">
    <citation type="submission" date="2007-01" db="EMBL/GenBank/DDBJ databases">
        <title>Annotation of the draft genome assembly of Thermosinus carboxydivorans Nor1.</title>
        <authorList>
            <consortium name="US DOE Joint Genome Institute (JGI-ORNL)"/>
            <person name="Larimer F."/>
            <person name="Land M."/>
            <person name="Hauser L."/>
        </authorList>
    </citation>
    <scope>NUCLEOTIDE SEQUENCE [LARGE SCALE GENOMIC DNA]</scope>
    <source>
        <strain evidence="2 3">Nor1</strain>
    </source>
</reference>
<dbReference type="Proteomes" id="UP000005139">
    <property type="component" value="Unassembled WGS sequence"/>
</dbReference>
<reference evidence="2 3" key="2">
    <citation type="submission" date="2007-01" db="EMBL/GenBank/DDBJ databases">
        <title>Sequencing of the draft genome and assembly of Thermosinus carboxydivorans Nor1.</title>
        <authorList>
            <consortium name="US DOE Joint Genome Institute (JGI-PGF)"/>
            <person name="Copeland A."/>
            <person name="Lucas S."/>
            <person name="Lapidus A."/>
            <person name="Barry K."/>
            <person name="Glavina del Rio T."/>
            <person name="Dalin E."/>
            <person name="Tice H."/>
            <person name="Bruce D."/>
            <person name="Pitluck S."/>
            <person name="Richardson P."/>
        </authorList>
    </citation>
    <scope>NUCLEOTIDE SEQUENCE [LARGE SCALE GENOMIC DNA]</scope>
    <source>
        <strain evidence="2 3">Nor1</strain>
    </source>
</reference>
<dbReference type="InterPro" id="IPR051781">
    <property type="entry name" value="Metallo-dep_Hydrolase"/>
</dbReference>
<comment type="caution">
    <text evidence="2">The sequence shown here is derived from an EMBL/GenBank/DDBJ whole genome shotgun (WGS) entry which is preliminary data.</text>
</comment>
<dbReference type="InterPro" id="IPR011059">
    <property type="entry name" value="Metal-dep_hydrolase_composite"/>
</dbReference>
<evidence type="ECO:0000313" key="3">
    <source>
        <dbReference type="Proteomes" id="UP000005139"/>
    </source>
</evidence>
<gene>
    <name evidence="2" type="ORF">TcarDRAFT_1971</name>
</gene>
<dbReference type="RefSeq" id="WP_007288271.1">
    <property type="nucleotide sequence ID" value="NZ_AAWL01000002.1"/>
</dbReference>
<name>A1HMK7_9FIRM</name>
<dbReference type="InterPro" id="IPR032466">
    <property type="entry name" value="Metal_Hydrolase"/>
</dbReference>
<protein>
    <submittedName>
        <fullName evidence="2">Amidohydrolase</fullName>
    </submittedName>
</protein>
<dbReference type="GO" id="GO:0016810">
    <property type="term" value="F:hydrolase activity, acting on carbon-nitrogen (but not peptide) bonds"/>
    <property type="evidence" value="ECO:0007669"/>
    <property type="project" value="InterPro"/>
</dbReference>
<proteinExistence type="predicted"/>
<dbReference type="OrthoDB" id="9802793at2"/>